<evidence type="ECO:0000256" key="2">
    <source>
        <dbReference type="ARBA" id="ARBA00011073"/>
    </source>
</evidence>
<evidence type="ECO:0000256" key="6">
    <source>
        <dbReference type="ARBA" id="ARBA00022801"/>
    </source>
</evidence>
<evidence type="ECO:0000259" key="15">
    <source>
        <dbReference type="Pfam" id="PF17766"/>
    </source>
</evidence>
<accession>A0A6A1V6H6</accession>
<dbReference type="PANTHER" id="PTHR10795">
    <property type="entry name" value="PROPROTEIN CONVERTASE SUBTILISIN/KEXIN"/>
    <property type="match status" value="1"/>
</dbReference>
<feature type="domain" description="Inhibitor I9" evidence="14">
    <location>
        <begin position="35"/>
        <end position="119"/>
    </location>
</feature>
<evidence type="ECO:0000313" key="16">
    <source>
        <dbReference type="EMBL" id="KAB1207776.1"/>
    </source>
</evidence>
<dbReference type="InterPro" id="IPR010259">
    <property type="entry name" value="S8pro/Inhibitor_I9"/>
</dbReference>
<sequence length="763" mass="82797">MGSVLKVNRLSFLFFLAWCLSILLAKSTALERSAYIVHMDKSLMPMAFRSHRNWYTSIVDSLRFVNPASLVEQQSSPSLLYVYNNALHGFSAFLCKDELKSLKKSRGFVSASKDKPVKLETTYTPQYLSLNPFHGLWLDSNYGEDVIIGIIDSGIWPEHPSFKDDGMSARVPAKWQGSCQEGEDFNSSNCNLKLIGAKYFNEAVSHALEGRKIRMNSARDITGHGTVVASVAAGNYVNGASYFGYAEGTAKGVAPRARLAVYKVCWEEGNYDADVVAGIDHAIADGVDVISISQSYFFAPKFNDPISVGSFSALEKGIVVSTAAGNYGPRFTTVANPMPWVLTVTASSTDRWLGGTLTLGMGLDVTGWSTYPYKTVLQNLPLVYKKPLSSCDSPALLSTAPYGIILCDLGPFLERQISSITSSNVSGAILIASTLFELPKTFCACLVISSKDARVVINYAESNIMASASIRFQQSFMDARPSPTVARYASRGPALAFSGILKPDVMAPGSDVLAAWIPTLPVTEEGSHVSLLSDYILVSGTSIACPHASGVALLLKSVHPEWSPSAIKSAIITTANPLDNTLEPIRDLATYLQASPLAMGAGQINPNQALDPGLIYDAAPQDYVNVLCSSTFNLTQKDIERVTSSKNYNCSHPSRDLNYPSFIAVYNDQTIPLIQTFQRTVTNVGKGAATYKAIVTAPEDSEVRVSPNRLVFGKKFERHSYNMTIKFKASYVQQVSYGALVWVDEGAGNHTVRSPIVVCPFVV</sequence>
<dbReference type="GO" id="GO:0006508">
    <property type="term" value="P:proteolysis"/>
    <property type="evidence" value="ECO:0007669"/>
    <property type="project" value="UniProtKB-KW"/>
</dbReference>
<dbReference type="Gene3D" id="3.40.50.200">
    <property type="entry name" value="Peptidase S8/S53 domain"/>
    <property type="match status" value="1"/>
</dbReference>
<protein>
    <submittedName>
        <fullName evidence="16">Subtilisin-like protease</fullName>
    </submittedName>
</protein>
<dbReference type="CDD" id="cd02120">
    <property type="entry name" value="PA_subtilisin_like"/>
    <property type="match status" value="1"/>
</dbReference>
<dbReference type="InterPro" id="IPR036852">
    <property type="entry name" value="Peptidase_S8/S53_dom_sf"/>
</dbReference>
<dbReference type="PROSITE" id="PS51892">
    <property type="entry name" value="SUBTILASE"/>
    <property type="match status" value="1"/>
</dbReference>
<feature type="domain" description="Subtilisin-like protease fibronectin type-III" evidence="15">
    <location>
        <begin position="656"/>
        <end position="758"/>
    </location>
</feature>
<dbReference type="InterPro" id="IPR045051">
    <property type="entry name" value="SBT"/>
</dbReference>
<feature type="active site" description="Charge relay system" evidence="9 10">
    <location>
        <position position="224"/>
    </location>
</feature>
<proteinExistence type="inferred from homology"/>
<dbReference type="AlphaFoldDB" id="A0A6A1V6H6"/>
<comment type="similarity">
    <text evidence="2 10 11">Belongs to the peptidase S8 family.</text>
</comment>
<feature type="signal peptide" evidence="12">
    <location>
        <begin position="1"/>
        <end position="25"/>
    </location>
</feature>
<dbReference type="CDD" id="cd04852">
    <property type="entry name" value="Peptidases_S8_3"/>
    <property type="match status" value="1"/>
</dbReference>
<feature type="chain" id="PRO_5025440806" evidence="12">
    <location>
        <begin position="26"/>
        <end position="763"/>
    </location>
</feature>
<evidence type="ECO:0000256" key="4">
    <source>
        <dbReference type="ARBA" id="ARBA00022670"/>
    </source>
</evidence>
<keyword evidence="5 12" id="KW-0732">Signal</keyword>
<dbReference type="Gene3D" id="2.60.40.2310">
    <property type="match status" value="1"/>
</dbReference>
<gene>
    <name evidence="16" type="ORF">CJ030_MR7G017721</name>
</gene>
<dbReference type="PROSITE" id="PS00137">
    <property type="entry name" value="SUBTILASE_HIS"/>
    <property type="match status" value="1"/>
</dbReference>
<feature type="active site" description="Charge relay system" evidence="9 10">
    <location>
        <position position="152"/>
    </location>
</feature>
<dbReference type="Pfam" id="PF05922">
    <property type="entry name" value="Inhibitor_I9"/>
    <property type="match status" value="1"/>
</dbReference>
<comment type="subcellular location">
    <subcellularLocation>
        <location evidence="1">Secreted</location>
    </subcellularLocation>
</comment>
<organism evidence="16 17">
    <name type="scientific">Morella rubra</name>
    <name type="common">Chinese bayberry</name>
    <dbReference type="NCBI Taxonomy" id="262757"/>
    <lineage>
        <taxon>Eukaryota</taxon>
        <taxon>Viridiplantae</taxon>
        <taxon>Streptophyta</taxon>
        <taxon>Embryophyta</taxon>
        <taxon>Tracheophyta</taxon>
        <taxon>Spermatophyta</taxon>
        <taxon>Magnoliopsida</taxon>
        <taxon>eudicotyledons</taxon>
        <taxon>Gunneridae</taxon>
        <taxon>Pentapetalae</taxon>
        <taxon>rosids</taxon>
        <taxon>fabids</taxon>
        <taxon>Fagales</taxon>
        <taxon>Myricaceae</taxon>
        <taxon>Morella</taxon>
    </lineage>
</organism>
<dbReference type="Pfam" id="PF17766">
    <property type="entry name" value="fn3_6"/>
    <property type="match status" value="1"/>
</dbReference>
<evidence type="ECO:0000256" key="8">
    <source>
        <dbReference type="ARBA" id="ARBA00023180"/>
    </source>
</evidence>
<evidence type="ECO:0000256" key="12">
    <source>
        <dbReference type="SAM" id="SignalP"/>
    </source>
</evidence>
<keyword evidence="8" id="KW-0325">Glycoprotein</keyword>
<dbReference type="PROSITE" id="PS00138">
    <property type="entry name" value="SUBTILASE_SER"/>
    <property type="match status" value="1"/>
</dbReference>
<dbReference type="InterPro" id="IPR023828">
    <property type="entry name" value="Peptidase_S8_Ser-AS"/>
</dbReference>
<dbReference type="GO" id="GO:0009609">
    <property type="term" value="P:response to symbiotic bacterium"/>
    <property type="evidence" value="ECO:0007669"/>
    <property type="project" value="UniProtKB-ARBA"/>
</dbReference>
<evidence type="ECO:0000256" key="3">
    <source>
        <dbReference type="ARBA" id="ARBA00022525"/>
    </source>
</evidence>
<dbReference type="Pfam" id="PF00082">
    <property type="entry name" value="Peptidase_S8"/>
    <property type="match status" value="1"/>
</dbReference>
<dbReference type="GO" id="GO:0005576">
    <property type="term" value="C:extracellular region"/>
    <property type="evidence" value="ECO:0007669"/>
    <property type="project" value="UniProtKB-SubCell"/>
</dbReference>
<dbReference type="PROSITE" id="PS00136">
    <property type="entry name" value="SUBTILASE_ASP"/>
    <property type="match status" value="1"/>
</dbReference>
<evidence type="ECO:0000313" key="17">
    <source>
        <dbReference type="Proteomes" id="UP000516437"/>
    </source>
</evidence>
<keyword evidence="4 10" id="KW-0645">Protease</keyword>
<evidence type="ECO:0000259" key="14">
    <source>
        <dbReference type="Pfam" id="PF05922"/>
    </source>
</evidence>
<keyword evidence="17" id="KW-1185">Reference proteome</keyword>
<name>A0A6A1V6H6_9ROSI</name>
<evidence type="ECO:0000256" key="9">
    <source>
        <dbReference type="PIRSR" id="PIRSR615500-1"/>
    </source>
</evidence>
<comment type="caution">
    <text evidence="16">The sequence shown here is derived from an EMBL/GenBank/DDBJ whole genome shotgun (WGS) entry which is preliminary data.</text>
</comment>
<dbReference type="PRINTS" id="PR00723">
    <property type="entry name" value="SUBTILISIN"/>
</dbReference>
<evidence type="ECO:0000259" key="13">
    <source>
        <dbReference type="Pfam" id="PF00082"/>
    </source>
</evidence>
<dbReference type="InterPro" id="IPR037045">
    <property type="entry name" value="S8pro/Inhibitor_I9_sf"/>
</dbReference>
<reference evidence="16 17" key="1">
    <citation type="journal article" date="2019" name="Plant Biotechnol. J.">
        <title>The red bayberry genome and genetic basis of sex determination.</title>
        <authorList>
            <person name="Jia H.M."/>
            <person name="Jia H.J."/>
            <person name="Cai Q.L."/>
            <person name="Wang Y."/>
            <person name="Zhao H.B."/>
            <person name="Yang W.F."/>
            <person name="Wang G.Y."/>
            <person name="Li Y.H."/>
            <person name="Zhan D.L."/>
            <person name="Shen Y.T."/>
            <person name="Niu Q.F."/>
            <person name="Chang L."/>
            <person name="Qiu J."/>
            <person name="Zhao L."/>
            <person name="Xie H.B."/>
            <person name="Fu W.Y."/>
            <person name="Jin J."/>
            <person name="Li X.W."/>
            <person name="Jiao Y."/>
            <person name="Zhou C.C."/>
            <person name="Tu T."/>
            <person name="Chai C.Y."/>
            <person name="Gao J.L."/>
            <person name="Fan L.J."/>
            <person name="van de Weg E."/>
            <person name="Wang J.Y."/>
            <person name="Gao Z.S."/>
        </authorList>
    </citation>
    <scope>NUCLEOTIDE SEQUENCE [LARGE SCALE GENOMIC DNA]</scope>
    <source>
        <tissue evidence="16">Leaves</tissue>
    </source>
</reference>
<dbReference type="OrthoDB" id="206201at2759"/>
<dbReference type="InterPro" id="IPR022398">
    <property type="entry name" value="Peptidase_S8_His-AS"/>
</dbReference>
<dbReference type="Proteomes" id="UP000516437">
    <property type="component" value="Chromosome 7"/>
</dbReference>
<dbReference type="InterPro" id="IPR034197">
    <property type="entry name" value="Peptidases_S8_3"/>
</dbReference>
<dbReference type="EMBL" id="RXIC02000025">
    <property type="protein sequence ID" value="KAB1207776.1"/>
    <property type="molecule type" value="Genomic_DNA"/>
</dbReference>
<dbReference type="InterPro" id="IPR000209">
    <property type="entry name" value="Peptidase_S8/S53_dom"/>
</dbReference>
<dbReference type="InterPro" id="IPR041469">
    <property type="entry name" value="Subtilisin-like_FN3"/>
</dbReference>
<dbReference type="FunFam" id="3.30.70.80:FF:000003">
    <property type="entry name" value="Subtilisin-like protease SBT1.9"/>
    <property type="match status" value="1"/>
</dbReference>
<feature type="domain" description="Peptidase S8/S53" evidence="13">
    <location>
        <begin position="143"/>
        <end position="578"/>
    </location>
</feature>
<dbReference type="GO" id="GO:0004252">
    <property type="term" value="F:serine-type endopeptidase activity"/>
    <property type="evidence" value="ECO:0007669"/>
    <property type="project" value="UniProtKB-UniRule"/>
</dbReference>
<dbReference type="Gene3D" id="3.50.30.30">
    <property type="match status" value="1"/>
</dbReference>
<evidence type="ECO:0000256" key="11">
    <source>
        <dbReference type="RuleBase" id="RU003355"/>
    </source>
</evidence>
<dbReference type="InterPro" id="IPR015500">
    <property type="entry name" value="Peptidase_S8_subtilisin-rel"/>
</dbReference>
<dbReference type="InterPro" id="IPR023827">
    <property type="entry name" value="Peptidase_S8_Asp-AS"/>
</dbReference>
<keyword evidence="7 10" id="KW-0720">Serine protease</keyword>
<evidence type="ECO:0000256" key="5">
    <source>
        <dbReference type="ARBA" id="ARBA00022729"/>
    </source>
</evidence>
<evidence type="ECO:0000256" key="10">
    <source>
        <dbReference type="PROSITE-ProRule" id="PRU01240"/>
    </source>
</evidence>
<keyword evidence="3" id="KW-0964">Secreted</keyword>
<keyword evidence="6 10" id="KW-0378">Hydrolase</keyword>
<feature type="active site" description="Charge relay system" evidence="9 10">
    <location>
        <position position="542"/>
    </location>
</feature>
<dbReference type="SUPFAM" id="SSF52743">
    <property type="entry name" value="Subtilisin-like"/>
    <property type="match status" value="1"/>
</dbReference>
<evidence type="ECO:0000256" key="1">
    <source>
        <dbReference type="ARBA" id="ARBA00004613"/>
    </source>
</evidence>
<dbReference type="Gene3D" id="3.30.70.80">
    <property type="entry name" value="Peptidase S8 propeptide/proteinase inhibitor I9"/>
    <property type="match status" value="1"/>
</dbReference>
<dbReference type="FunFam" id="3.40.50.200:FF:000006">
    <property type="entry name" value="Subtilisin-like protease SBT1.5"/>
    <property type="match status" value="1"/>
</dbReference>
<evidence type="ECO:0000256" key="7">
    <source>
        <dbReference type="ARBA" id="ARBA00022825"/>
    </source>
</evidence>